<evidence type="ECO:0000256" key="5">
    <source>
        <dbReference type="ARBA" id="ARBA00023136"/>
    </source>
</evidence>
<evidence type="ECO:0000256" key="2">
    <source>
        <dbReference type="ARBA" id="ARBA00022519"/>
    </source>
</evidence>
<evidence type="ECO:0000256" key="6">
    <source>
        <dbReference type="SAM" id="MobiDB-lite"/>
    </source>
</evidence>
<keyword evidence="2" id="KW-0997">Cell inner membrane</keyword>
<dbReference type="Pfam" id="PF06835">
    <property type="entry name" value="LptC"/>
    <property type="match status" value="1"/>
</dbReference>
<name>A0A3B0W2B8_9ZZZZ</name>
<evidence type="ECO:0000256" key="4">
    <source>
        <dbReference type="ARBA" id="ARBA00022989"/>
    </source>
</evidence>
<gene>
    <name evidence="7" type="ORF">MNBD_GAMMA04-2191</name>
</gene>
<keyword evidence="5" id="KW-0472">Membrane</keyword>
<keyword evidence="4" id="KW-1133">Transmembrane helix</keyword>
<dbReference type="InterPro" id="IPR026265">
    <property type="entry name" value="LptC"/>
</dbReference>
<evidence type="ECO:0000256" key="1">
    <source>
        <dbReference type="ARBA" id="ARBA00022475"/>
    </source>
</evidence>
<dbReference type="GO" id="GO:0030288">
    <property type="term" value="C:outer membrane-bounded periplasmic space"/>
    <property type="evidence" value="ECO:0007669"/>
    <property type="project" value="TreeGrafter"/>
</dbReference>
<dbReference type="PANTHER" id="PTHR37481">
    <property type="entry name" value="LIPOPOLYSACCHARIDE EXPORT SYSTEM PROTEIN LPTC"/>
    <property type="match status" value="1"/>
</dbReference>
<reference evidence="7" key="1">
    <citation type="submission" date="2018-06" db="EMBL/GenBank/DDBJ databases">
        <authorList>
            <person name="Zhirakovskaya E."/>
        </authorList>
    </citation>
    <scope>NUCLEOTIDE SEQUENCE</scope>
</reference>
<dbReference type="NCBIfam" id="TIGR04409">
    <property type="entry name" value="LptC_YrbK"/>
    <property type="match status" value="1"/>
</dbReference>
<keyword evidence="1" id="KW-1003">Cell membrane</keyword>
<sequence length="197" mass="22083">MRLSTLRITLLSLTLALVVLWLINQKEQTDSSSTSDKTSEPYHWSATQSTTWEMSRDQPEKQNIIQTATWHYNETTQLSQFTLPMITLITPNTLTIIRSQKGQTLNDESIQLSGDVQITQTPTPDNHTAQKRNPSTLNTQSITYNASQAELLSRDTITLTQTNSVTTGVGLYANLESGQFQLMSNVQSAYQPNKSNE</sequence>
<feature type="region of interest" description="Disordered" evidence="6">
    <location>
        <begin position="30"/>
        <end position="58"/>
    </location>
</feature>
<evidence type="ECO:0000313" key="7">
    <source>
        <dbReference type="EMBL" id="VAW49975.1"/>
    </source>
</evidence>
<dbReference type="EMBL" id="UOFB01000420">
    <property type="protein sequence ID" value="VAW49975.1"/>
    <property type="molecule type" value="Genomic_DNA"/>
</dbReference>
<dbReference type="GO" id="GO:0005886">
    <property type="term" value="C:plasma membrane"/>
    <property type="evidence" value="ECO:0007669"/>
    <property type="project" value="InterPro"/>
</dbReference>
<dbReference type="AlphaFoldDB" id="A0A3B0W2B8"/>
<dbReference type="GO" id="GO:0015221">
    <property type="term" value="F:lipopolysaccharide transmembrane transporter activity"/>
    <property type="evidence" value="ECO:0007669"/>
    <property type="project" value="InterPro"/>
</dbReference>
<dbReference type="InterPro" id="IPR052363">
    <property type="entry name" value="LPS_export_LptC"/>
</dbReference>
<organism evidence="7">
    <name type="scientific">hydrothermal vent metagenome</name>
    <dbReference type="NCBI Taxonomy" id="652676"/>
    <lineage>
        <taxon>unclassified sequences</taxon>
        <taxon>metagenomes</taxon>
        <taxon>ecological metagenomes</taxon>
    </lineage>
</organism>
<dbReference type="PANTHER" id="PTHR37481:SF1">
    <property type="entry name" value="LIPOPOLYSACCHARIDE EXPORT SYSTEM PROTEIN LPTC"/>
    <property type="match status" value="1"/>
</dbReference>
<dbReference type="GO" id="GO:0017089">
    <property type="term" value="F:glycolipid transfer activity"/>
    <property type="evidence" value="ECO:0007669"/>
    <property type="project" value="TreeGrafter"/>
</dbReference>
<keyword evidence="3" id="KW-0812">Transmembrane</keyword>
<accession>A0A3B0W2B8</accession>
<proteinExistence type="predicted"/>
<evidence type="ECO:0008006" key="8">
    <source>
        <dbReference type="Google" id="ProtNLM"/>
    </source>
</evidence>
<dbReference type="Gene3D" id="2.60.450.10">
    <property type="entry name" value="Lipopolysaccharide (LPS) transport protein A like domain"/>
    <property type="match status" value="1"/>
</dbReference>
<dbReference type="InterPro" id="IPR010664">
    <property type="entry name" value="LipoPS_assembly_LptC-rel"/>
</dbReference>
<evidence type="ECO:0000256" key="3">
    <source>
        <dbReference type="ARBA" id="ARBA00022692"/>
    </source>
</evidence>
<protein>
    <recommendedName>
        <fullName evidence="8">Lipopolysaccharide export system protein LptC</fullName>
    </recommendedName>
</protein>